<accession>A0A9B0WTK9</accession>
<dbReference type="CTD" id="768206"/>
<dbReference type="OrthoDB" id="9609893at2759"/>
<feature type="compositionally biased region" description="Basic and acidic residues" evidence="1">
    <location>
        <begin position="40"/>
        <end position="54"/>
    </location>
</feature>
<dbReference type="InterPro" id="IPR027937">
    <property type="entry name" value="PRCD"/>
</dbReference>
<dbReference type="AlphaFoldDB" id="A0A9B0WTK9"/>
<sequence>MCTTFFLLSTLALLCRHLCANRVEPEPSSVDGEVVSTGLDPDHQASGREKEPLK</sequence>
<dbReference type="PANTHER" id="PTHR38501">
    <property type="entry name" value="PHOTORECEPTOR DISK COMPONENT PRCD"/>
    <property type="match status" value="1"/>
</dbReference>
<reference evidence="4" key="1">
    <citation type="submission" date="2025-08" db="UniProtKB">
        <authorList>
            <consortium name="RefSeq"/>
        </authorList>
    </citation>
    <scope>IDENTIFICATION</scope>
    <source>
        <tissue evidence="4">Spleen</tissue>
    </source>
</reference>
<dbReference type="RefSeq" id="XP_006869609.1">
    <property type="nucleotide sequence ID" value="XM_006869547.1"/>
</dbReference>
<proteinExistence type="predicted"/>
<dbReference type="PANTHER" id="PTHR38501:SF1">
    <property type="entry name" value="PHOTORECEPTOR DISK COMPONENT PRCD"/>
    <property type="match status" value="1"/>
</dbReference>
<evidence type="ECO:0000256" key="1">
    <source>
        <dbReference type="SAM" id="MobiDB-lite"/>
    </source>
</evidence>
<evidence type="ECO:0000313" key="4">
    <source>
        <dbReference type="RefSeq" id="XP_006869609.1"/>
    </source>
</evidence>
<feature type="signal peptide" evidence="2">
    <location>
        <begin position="1"/>
        <end position="20"/>
    </location>
</feature>
<feature type="region of interest" description="Disordered" evidence="1">
    <location>
        <begin position="25"/>
        <end position="54"/>
    </location>
</feature>
<organism evidence="3 4">
    <name type="scientific">Chrysochloris asiatica</name>
    <name type="common">Cape golden mole</name>
    <dbReference type="NCBI Taxonomy" id="185453"/>
    <lineage>
        <taxon>Eukaryota</taxon>
        <taxon>Metazoa</taxon>
        <taxon>Chordata</taxon>
        <taxon>Craniata</taxon>
        <taxon>Vertebrata</taxon>
        <taxon>Euteleostomi</taxon>
        <taxon>Mammalia</taxon>
        <taxon>Eutheria</taxon>
        <taxon>Afrotheria</taxon>
        <taxon>Chrysochloridae</taxon>
        <taxon>Chrysochlorinae</taxon>
        <taxon>Chrysochloris</taxon>
    </lineage>
</organism>
<dbReference type="Proteomes" id="UP000504623">
    <property type="component" value="Unplaced"/>
</dbReference>
<evidence type="ECO:0000256" key="2">
    <source>
        <dbReference type="SAM" id="SignalP"/>
    </source>
</evidence>
<evidence type="ECO:0000313" key="3">
    <source>
        <dbReference type="Proteomes" id="UP000504623"/>
    </source>
</evidence>
<gene>
    <name evidence="4" type="primary">PRCD</name>
</gene>
<feature type="chain" id="PRO_5038414886" evidence="2">
    <location>
        <begin position="21"/>
        <end position="54"/>
    </location>
</feature>
<dbReference type="Pfam" id="PF15201">
    <property type="entry name" value="Rod_cone_degen"/>
    <property type="match status" value="1"/>
</dbReference>
<name>A0A9B0WTK9_CHRAS</name>
<protein>
    <submittedName>
        <fullName evidence="4">Progressive rod-cone degeneration protein</fullName>
    </submittedName>
</protein>
<dbReference type="GO" id="GO:0002046">
    <property type="term" value="F:opsin binding"/>
    <property type="evidence" value="ECO:0007669"/>
    <property type="project" value="TreeGrafter"/>
</dbReference>
<keyword evidence="2" id="KW-0732">Signal</keyword>
<keyword evidence="3" id="KW-1185">Reference proteome</keyword>
<dbReference type="GeneID" id="102827434"/>
<dbReference type="GO" id="GO:0042622">
    <property type="term" value="C:photoreceptor outer segment membrane"/>
    <property type="evidence" value="ECO:0007669"/>
    <property type="project" value="InterPro"/>
</dbReference>